<dbReference type="AlphaFoldDB" id="A0A2V1DF04"/>
<accession>A0A2V1DF04</accession>
<dbReference type="EMBL" id="KZ805472">
    <property type="protein sequence ID" value="PVH96173.1"/>
    <property type="molecule type" value="Genomic_DNA"/>
</dbReference>
<dbReference type="Pfam" id="PF00106">
    <property type="entry name" value="adh_short"/>
    <property type="match status" value="1"/>
</dbReference>
<evidence type="ECO:0000256" key="1">
    <source>
        <dbReference type="ARBA" id="ARBA00023002"/>
    </source>
</evidence>
<dbReference type="InterPro" id="IPR052228">
    <property type="entry name" value="Sec_Metab_Biosynth_Oxidored"/>
</dbReference>
<dbReference type="PANTHER" id="PTHR47534">
    <property type="entry name" value="YALI0E05731P"/>
    <property type="match status" value="1"/>
</dbReference>
<organism evidence="2 3">
    <name type="scientific">Periconia macrospinosa</name>
    <dbReference type="NCBI Taxonomy" id="97972"/>
    <lineage>
        <taxon>Eukaryota</taxon>
        <taxon>Fungi</taxon>
        <taxon>Dikarya</taxon>
        <taxon>Ascomycota</taxon>
        <taxon>Pezizomycotina</taxon>
        <taxon>Dothideomycetes</taxon>
        <taxon>Pleosporomycetidae</taxon>
        <taxon>Pleosporales</taxon>
        <taxon>Massarineae</taxon>
        <taxon>Periconiaceae</taxon>
        <taxon>Periconia</taxon>
    </lineage>
</organism>
<protein>
    <submittedName>
        <fullName evidence="2">NAD(P)-binding protein</fullName>
    </submittedName>
</protein>
<dbReference type="Gene3D" id="3.40.50.720">
    <property type="entry name" value="NAD(P)-binding Rossmann-like Domain"/>
    <property type="match status" value="1"/>
</dbReference>
<dbReference type="Proteomes" id="UP000244855">
    <property type="component" value="Unassembled WGS sequence"/>
</dbReference>
<gene>
    <name evidence="2" type="ORF">DM02DRAFT_617422</name>
</gene>
<keyword evidence="3" id="KW-1185">Reference proteome</keyword>
<dbReference type="InterPro" id="IPR002347">
    <property type="entry name" value="SDR_fam"/>
</dbReference>
<dbReference type="PANTHER" id="PTHR47534:SF3">
    <property type="entry name" value="ALCOHOL DEHYDROGENASE-LIKE C-TERMINAL DOMAIN-CONTAINING PROTEIN"/>
    <property type="match status" value="1"/>
</dbReference>
<evidence type="ECO:0000313" key="3">
    <source>
        <dbReference type="Proteomes" id="UP000244855"/>
    </source>
</evidence>
<evidence type="ECO:0000313" key="2">
    <source>
        <dbReference type="EMBL" id="PVH96173.1"/>
    </source>
</evidence>
<dbReference type="SUPFAM" id="SSF51735">
    <property type="entry name" value="NAD(P)-binding Rossmann-fold domains"/>
    <property type="match status" value="1"/>
</dbReference>
<dbReference type="InterPro" id="IPR036291">
    <property type="entry name" value="NAD(P)-bd_dom_sf"/>
</dbReference>
<sequence>MSSKLSDKDITTSNALINDDSAPTVSVFVGGTSGVGKFTIEALVRTGASTRIYLVGRKSSKERMETFIKEQHTINPKAEIVWVEGEVSLLADSKRVCDVIKAKESRLDLLFLSAGYASLGGREETSEGLEVTQVLEYYSRMLFVQELMPLLKKAEAGRVVTVLGGGLEKVRSLDVDDLGLKKPGNFSPFKAQGHFLTMMTLHLEKLSKENPDVTFVHSWPGWVNTGNVDRRAGPLGFFMNFLFTFIVKPLIRILSMSNETSGQRHLFESTSAYYGGNGIPWKGNAGVNTMGEHGNGVFLVNFRGNTSTNEKMLPVLREKALEKVWEHTQEVFRPYLEG</sequence>
<dbReference type="OrthoDB" id="2898509at2759"/>
<dbReference type="GO" id="GO:0016491">
    <property type="term" value="F:oxidoreductase activity"/>
    <property type="evidence" value="ECO:0007669"/>
    <property type="project" value="UniProtKB-KW"/>
</dbReference>
<name>A0A2V1DF04_9PLEO</name>
<dbReference type="STRING" id="97972.A0A2V1DF04"/>
<keyword evidence="1" id="KW-0560">Oxidoreductase</keyword>
<proteinExistence type="predicted"/>
<reference evidence="2 3" key="1">
    <citation type="journal article" date="2018" name="Sci. Rep.">
        <title>Comparative genomics provides insights into the lifestyle and reveals functional heterogeneity of dark septate endophytic fungi.</title>
        <authorList>
            <person name="Knapp D.G."/>
            <person name="Nemeth J.B."/>
            <person name="Barry K."/>
            <person name="Hainaut M."/>
            <person name="Henrissat B."/>
            <person name="Johnson J."/>
            <person name="Kuo A."/>
            <person name="Lim J.H.P."/>
            <person name="Lipzen A."/>
            <person name="Nolan M."/>
            <person name="Ohm R.A."/>
            <person name="Tamas L."/>
            <person name="Grigoriev I.V."/>
            <person name="Spatafora J.W."/>
            <person name="Nagy L.G."/>
            <person name="Kovacs G.M."/>
        </authorList>
    </citation>
    <scope>NUCLEOTIDE SEQUENCE [LARGE SCALE GENOMIC DNA]</scope>
    <source>
        <strain evidence="2 3">DSE2036</strain>
    </source>
</reference>